<name>A0A0K1EJ53_CHOCO</name>
<dbReference type="KEGG" id="ccro:CMC5_047590"/>
<dbReference type="AlphaFoldDB" id="A0A0K1EJ53"/>
<proteinExistence type="predicted"/>
<accession>A0A0K1EJ53</accession>
<keyword evidence="2" id="KW-1185">Reference proteome</keyword>
<evidence type="ECO:0000313" key="1">
    <source>
        <dbReference type="EMBL" id="AKT40603.1"/>
    </source>
</evidence>
<protein>
    <submittedName>
        <fullName evidence="1">Uncharacterized protein</fullName>
    </submittedName>
</protein>
<sequence length="164" mass="17476">MKPAAAVQEADVTTDKRVTRLQPVPKVQRPTLTTALIHEIGETDVVLQLGSSLATATLDPAVHPAVIAGAHARRERVLVEDGGEGAIVVLGALRTQPTPGVEVADTYTIKARHISLEASEELSLKAQTAAVVVRAIGEVETYAERILSRAEGVHKIIGRMLRLN</sequence>
<dbReference type="RefSeq" id="WP_050432514.1">
    <property type="nucleotide sequence ID" value="NZ_CP012159.1"/>
</dbReference>
<dbReference type="OrthoDB" id="5512854at2"/>
<gene>
    <name evidence="1" type="ORF">CMC5_047590</name>
</gene>
<dbReference type="EMBL" id="CP012159">
    <property type="protein sequence ID" value="AKT40603.1"/>
    <property type="molecule type" value="Genomic_DNA"/>
</dbReference>
<dbReference type="Proteomes" id="UP000067626">
    <property type="component" value="Chromosome"/>
</dbReference>
<organism evidence="1 2">
    <name type="scientific">Chondromyces crocatus</name>
    <dbReference type="NCBI Taxonomy" id="52"/>
    <lineage>
        <taxon>Bacteria</taxon>
        <taxon>Pseudomonadati</taxon>
        <taxon>Myxococcota</taxon>
        <taxon>Polyangia</taxon>
        <taxon>Polyangiales</taxon>
        <taxon>Polyangiaceae</taxon>
        <taxon>Chondromyces</taxon>
    </lineage>
</organism>
<evidence type="ECO:0000313" key="2">
    <source>
        <dbReference type="Proteomes" id="UP000067626"/>
    </source>
</evidence>
<reference evidence="1 2" key="1">
    <citation type="submission" date="2015-07" db="EMBL/GenBank/DDBJ databases">
        <title>Genome analysis of myxobacterium Chondromyces crocatus Cm c5 reveals a high potential for natural compound synthesis and the genetic basis for the loss of fruiting body formation.</title>
        <authorList>
            <person name="Zaburannyi N."/>
            <person name="Bunk B."/>
            <person name="Maier J."/>
            <person name="Overmann J."/>
            <person name="Mueller R."/>
        </authorList>
    </citation>
    <scope>NUCLEOTIDE SEQUENCE [LARGE SCALE GENOMIC DNA]</scope>
    <source>
        <strain evidence="1 2">Cm c5</strain>
    </source>
</reference>